<evidence type="ECO:0000313" key="3">
    <source>
        <dbReference type="EMBL" id="CAB4770888.1"/>
    </source>
</evidence>
<organism evidence="3">
    <name type="scientific">freshwater metagenome</name>
    <dbReference type="NCBI Taxonomy" id="449393"/>
    <lineage>
        <taxon>unclassified sequences</taxon>
        <taxon>metagenomes</taxon>
        <taxon>ecological metagenomes</taxon>
    </lineage>
</organism>
<evidence type="ECO:0000259" key="2">
    <source>
        <dbReference type="Pfam" id="PF01757"/>
    </source>
</evidence>
<dbReference type="Pfam" id="PF01757">
    <property type="entry name" value="Acyl_transf_3"/>
    <property type="match status" value="1"/>
</dbReference>
<keyword evidence="1" id="KW-1133">Transmembrane helix</keyword>
<dbReference type="InterPro" id="IPR050879">
    <property type="entry name" value="Acyltransferase_3"/>
</dbReference>
<feature type="transmembrane region" description="Helical" evidence="1">
    <location>
        <begin position="168"/>
        <end position="188"/>
    </location>
</feature>
<dbReference type="GO" id="GO:0016020">
    <property type="term" value="C:membrane"/>
    <property type="evidence" value="ECO:0007669"/>
    <property type="project" value="TreeGrafter"/>
</dbReference>
<feature type="transmembrane region" description="Helical" evidence="1">
    <location>
        <begin position="195"/>
        <end position="215"/>
    </location>
</feature>
<dbReference type="PANTHER" id="PTHR23028">
    <property type="entry name" value="ACETYLTRANSFERASE"/>
    <property type="match status" value="1"/>
</dbReference>
<keyword evidence="1" id="KW-0472">Membrane</keyword>
<feature type="transmembrane region" description="Helical" evidence="1">
    <location>
        <begin position="314"/>
        <end position="332"/>
    </location>
</feature>
<dbReference type="InterPro" id="IPR002656">
    <property type="entry name" value="Acyl_transf_3_dom"/>
</dbReference>
<feature type="transmembrane region" description="Helical" evidence="1">
    <location>
        <begin position="258"/>
        <end position="275"/>
    </location>
</feature>
<reference evidence="3" key="1">
    <citation type="submission" date="2020-05" db="EMBL/GenBank/DDBJ databases">
        <authorList>
            <person name="Chiriac C."/>
            <person name="Salcher M."/>
            <person name="Ghai R."/>
            <person name="Kavagutti S V."/>
        </authorList>
    </citation>
    <scope>NUCLEOTIDE SEQUENCE</scope>
</reference>
<dbReference type="GO" id="GO:0009103">
    <property type="term" value="P:lipopolysaccharide biosynthetic process"/>
    <property type="evidence" value="ECO:0007669"/>
    <property type="project" value="TreeGrafter"/>
</dbReference>
<feature type="transmembrane region" description="Helical" evidence="1">
    <location>
        <begin position="227"/>
        <end position="246"/>
    </location>
</feature>
<gene>
    <name evidence="3" type="ORF">UFOPK2925_00261</name>
</gene>
<accession>A0A6J6VJ45</accession>
<evidence type="ECO:0000256" key="1">
    <source>
        <dbReference type="SAM" id="Phobius"/>
    </source>
</evidence>
<dbReference type="GO" id="GO:0016747">
    <property type="term" value="F:acyltransferase activity, transferring groups other than amino-acyl groups"/>
    <property type="evidence" value="ECO:0007669"/>
    <property type="project" value="InterPro"/>
</dbReference>
<dbReference type="AlphaFoldDB" id="A0A6J6VJ45"/>
<protein>
    <submittedName>
        <fullName evidence="3">Unannotated protein</fullName>
    </submittedName>
</protein>
<dbReference type="PANTHER" id="PTHR23028:SF53">
    <property type="entry name" value="ACYL_TRANSF_3 DOMAIN-CONTAINING PROTEIN"/>
    <property type="match status" value="1"/>
</dbReference>
<name>A0A6J6VJ45_9ZZZZ</name>
<keyword evidence="1" id="KW-0812">Transmembrane</keyword>
<feature type="transmembrane region" description="Helical" evidence="1">
    <location>
        <begin position="281"/>
        <end position="302"/>
    </location>
</feature>
<sequence length="403" mass="43636">MKTTPSTSNPSVGAEGPVSREATQTELLAGRHRFLPYRPALDGLRAVCVFAVVAYHFAPETWTGGLLGVSVFFTLSGYLITTLLLLESERTGTSDLGAFWARRIRRLAPAAIVTTLVVLLIASWGQWGWSNALRSSDPIAAVWSYMNWHQISIAPTAGLRIVHPLSPYWSLAVEEQFYAIIGVIYLGVRHLKQPAIAMLAITACAWIGGAATALFGNLSTTMAEWGTHVRAPEIAAGVILACVLFLTKRQPRGRATDILGWASFATLLALFLLAAKTQWWLFHGGFALVSVVSVGVLIGLLSDSSLSRVLGWRPLAFLGTMSYAIYLVHWPVRVAIVPENVGGLDGIPLAALRLVVALALAALLHFGIERPFMRRFPASPRRVFLIWIAVSLAVTGLAYGLLS</sequence>
<feature type="transmembrane region" description="Helical" evidence="1">
    <location>
        <begin position="107"/>
        <end position="127"/>
    </location>
</feature>
<feature type="domain" description="Acyltransferase 3" evidence="2">
    <location>
        <begin position="39"/>
        <end position="364"/>
    </location>
</feature>
<proteinExistence type="predicted"/>
<dbReference type="EMBL" id="CAEZZU010000020">
    <property type="protein sequence ID" value="CAB4770888.1"/>
    <property type="molecule type" value="Genomic_DNA"/>
</dbReference>
<feature type="transmembrane region" description="Helical" evidence="1">
    <location>
        <begin position="352"/>
        <end position="372"/>
    </location>
</feature>
<feature type="transmembrane region" description="Helical" evidence="1">
    <location>
        <begin position="384"/>
        <end position="402"/>
    </location>
</feature>
<feature type="transmembrane region" description="Helical" evidence="1">
    <location>
        <begin position="64"/>
        <end position="86"/>
    </location>
</feature>